<dbReference type="InterPro" id="IPR044641">
    <property type="entry name" value="Lsm7/SmG-like"/>
</dbReference>
<keyword evidence="4" id="KW-1185">Reference proteome</keyword>
<dbReference type="GO" id="GO:0097526">
    <property type="term" value="C:spliceosomal tri-snRNP complex"/>
    <property type="evidence" value="ECO:0007669"/>
    <property type="project" value="TreeGrafter"/>
</dbReference>
<dbReference type="PANTHER" id="PTHR10553">
    <property type="entry name" value="SMALL NUCLEAR RIBONUCLEOPROTEIN"/>
    <property type="match status" value="1"/>
</dbReference>
<dbReference type="PROSITE" id="PS52002">
    <property type="entry name" value="SM"/>
    <property type="match status" value="1"/>
</dbReference>
<dbReference type="GO" id="GO:0071004">
    <property type="term" value="C:U2-type prespliceosome"/>
    <property type="evidence" value="ECO:0007669"/>
    <property type="project" value="TreeGrafter"/>
</dbReference>
<gene>
    <name evidence="3" type="ORF">PSON_ATCC_30995.1.T0260302</name>
</gene>
<evidence type="ECO:0000313" key="3">
    <source>
        <dbReference type="EMBL" id="CAD8070264.1"/>
    </source>
</evidence>
<dbReference type="AlphaFoldDB" id="A0A8S1M533"/>
<comment type="caution">
    <text evidence="3">The sequence shown here is derived from an EMBL/GenBank/DDBJ whole genome shotgun (WGS) entry which is preliminary data.</text>
</comment>
<dbReference type="EMBL" id="CAJJDN010000026">
    <property type="protein sequence ID" value="CAD8070264.1"/>
    <property type="molecule type" value="Genomic_DNA"/>
</dbReference>
<reference evidence="3" key="1">
    <citation type="submission" date="2021-01" db="EMBL/GenBank/DDBJ databases">
        <authorList>
            <consortium name="Genoscope - CEA"/>
            <person name="William W."/>
        </authorList>
    </citation>
    <scope>NUCLEOTIDE SEQUENCE</scope>
</reference>
<evidence type="ECO:0000313" key="4">
    <source>
        <dbReference type="Proteomes" id="UP000692954"/>
    </source>
</evidence>
<dbReference type="InterPro" id="IPR001163">
    <property type="entry name" value="Sm_dom_euk/arc"/>
</dbReference>
<organism evidence="3 4">
    <name type="scientific">Paramecium sonneborni</name>
    <dbReference type="NCBI Taxonomy" id="65129"/>
    <lineage>
        <taxon>Eukaryota</taxon>
        <taxon>Sar</taxon>
        <taxon>Alveolata</taxon>
        <taxon>Ciliophora</taxon>
        <taxon>Intramacronucleata</taxon>
        <taxon>Oligohymenophorea</taxon>
        <taxon>Peniculida</taxon>
        <taxon>Parameciidae</taxon>
        <taxon>Paramecium</taxon>
    </lineage>
</organism>
<proteinExistence type="predicted"/>
<evidence type="ECO:0000256" key="1">
    <source>
        <dbReference type="ARBA" id="ARBA00023274"/>
    </source>
</evidence>
<protein>
    <recommendedName>
        <fullName evidence="2">Sm domain-containing protein</fullName>
    </recommendedName>
</protein>
<dbReference type="PIRSF" id="PIRSF037188">
    <property type="entry name" value="U6_snRNA_Lsm7"/>
    <property type="match status" value="1"/>
</dbReference>
<dbReference type="InterPro" id="IPR047575">
    <property type="entry name" value="Sm"/>
</dbReference>
<dbReference type="GO" id="GO:0005688">
    <property type="term" value="C:U6 snRNP"/>
    <property type="evidence" value="ECO:0007669"/>
    <property type="project" value="TreeGrafter"/>
</dbReference>
<dbReference type="PANTHER" id="PTHR10553:SF5">
    <property type="entry name" value="U6 SNRNA-ASSOCIATED SM-LIKE PROTEIN LSM7"/>
    <property type="match status" value="1"/>
</dbReference>
<dbReference type="OrthoDB" id="285376at2759"/>
<dbReference type="GO" id="GO:0003723">
    <property type="term" value="F:RNA binding"/>
    <property type="evidence" value="ECO:0007669"/>
    <property type="project" value="InterPro"/>
</dbReference>
<dbReference type="GO" id="GO:1990726">
    <property type="term" value="C:Lsm1-7-Pat1 complex"/>
    <property type="evidence" value="ECO:0007669"/>
    <property type="project" value="TreeGrafter"/>
</dbReference>
<evidence type="ECO:0000259" key="2">
    <source>
        <dbReference type="PROSITE" id="PS52002"/>
    </source>
</evidence>
<dbReference type="GO" id="GO:0071013">
    <property type="term" value="C:catalytic step 2 spliceosome"/>
    <property type="evidence" value="ECO:0007669"/>
    <property type="project" value="TreeGrafter"/>
</dbReference>
<sequence length="89" mass="10179">MNQLPKESIIKLQEHINKEVVIQFQGGRQVKGNLLSFDNQLNLVLDEVRELPSQRILGLVICRGALINSFAIDGMVEIENPYQNDLQYQ</sequence>
<dbReference type="SMART" id="SM00651">
    <property type="entry name" value="Sm"/>
    <property type="match status" value="1"/>
</dbReference>
<keyword evidence="1" id="KW-0687">Ribonucleoprotein</keyword>
<dbReference type="GO" id="GO:0005689">
    <property type="term" value="C:U12-type spliceosomal complex"/>
    <property type="evidence" value="ECO:0007669"/>
    <property type="project" value="TreeGrafter"/>
</dbReference>
<name>A0A8S1M533_9CILI</name>
<accession>A0A8S1M533</accession>
<feature type="domain" description="Sm" evidence="2">
    <location>
        <begin position="7"/>
        <end position="76"/>
    </location>
</feature>
<dbReference type="Pfam" id="PF01423">
    <property type="entry name" value="LSM"/>
    <property type="match status" value="1"/>
</dbReference>
<dbReference type="Proteomes" id="UP000692954">
    <property type="component" value="Unassembled WGS sequence"/>
</dbReference>